<keyword evidence="4" id="KW-1185">Reference proteome</keyword>
<evidence type="ECO:0000313" key="4">
    <source>
        <dbReference type="Proteomes" id="UP000183471"/>
    </source>
</evidence>
<dbReference type="PANTHER" id="PTHR43833:SF7">
    <property type="entry name" value="KTR SYSTEM POTASSIUM UPTAKE PROTEIN C"/>
    <property type="match status" value="1"/>
</dbReference>
<dbReference type="EMBL" id="FNKY01000001">
    <property type="protein sequence ID" value="SDQ72741.1"/>
    <property type="molecule type" value="Genomic_DNA"/>
</dbReference>
<dbReference type="SUPFAM" id="SSF116726">
    <property type="entry name" value="TrkA C-terminal domain-like"/>
    <property type="match status" value="1"/>
</dbReference>
<dbReference type="Proteomes" id="UP000183471">
    <property type="component" value="Unassembled WGS sequence"/>
</dbReference>
<protein>
    <submittedName>
        <fullName evidence="3">Trk system potassium uptake protein TrkA</fullName>
    </submittedName>
</protein>
<dbReference type="PANTHER" id="PTHR43833">
    <property type="entry name" value="POTASSIUM CHANNEL PROTEIN 2-RELATED-RELATED"/>
    <property type="match status" value="1"/>
</dbReference>
<dbReference type="RefSeq" id="WP_074632194.1">
    <property type="nucleotide sequence ID" value="NZ_FNKY01000001.1"/>
</dbReference>
<accession>A0ABY0TEY1</accession>
<gene>
    <name evidence="3" type="ORF">SAMN05216402_2037</name>
</gene>
<feature type="domain" description="RCK N-terminal" evidence="1">
    <location>
        <begin position="2"/>
        <end position="118"/>
    </location>
</feature>
<proteinExistence type="predicted"/>
<feature type="domain" description="RCK C-terminal" evidence="2">
    <location>
        <begin position="135"/>
        <end position="216"/>
    </location>
</feature>
<dbReference type="PROSITE" id="PS51202">
    <property type="entry name" value="RCK_C"/>
    <property type="match status" value="1"/>
</dbReference>
<dbReference type="Pfam" id="PF02254">
    <property type="entry name" value="TrkA_N"/>
    <property type="match status" value="1"/>
</dbReference>
<reference evidence="3 4" key="1">
    <citation type="submission" date="2016-10" db="EMBL/GenBank/DDBJ databases">
        <authorList>
            <person name="Varghese N."/>
            <person name="Submissions S."/>
        </authorList>
    </citation>
    <scope>NUCLEOTIDE SEQUENCE [LARGE SCALE GENOMIC DNA]</scope>
    <source>
        <strain evidence="3 4">Nl1</strain>
    </source>
</reference>
<evidence type="ECO:0000259" key="2">
    <source>
        <dbReference type="PROSITE" id="PS51202"/>
    </source>
</evidence>
<evidence type="ECO:0000313" key="3">
    <source>
        <dbReference type="EMBL" id="SDQ72741.1"/>
    </source>
</evidence>
<dbReference type="InterPro" id="IPR050721">
    <property type="entry name" value="Trk_Ktr_HKT_K-transport"/>
</dbReference>
<sequence>MKHTYAVIGLGVFGSTIALELSRLGNEVIGIDLNPGLVSEIADRITQAVIADARDEKVLRDLGVHDCDGVVVAIGEDIEANILATLIVKAMPKPKVWAKALNPNHHRILEKLGTDHIVHPEHEMGLRLARGMVYPEVMDYISLGHDQFTVEVRASERLAGQNMDALHLPENDLQCLLVKHLNEVMVPPPPRYEFKLNDKILLLGTLGNLRKITKYL</sequence>
<dbReference type="Gene3D" id="3.30.70.1450">
    <property type="entry name" value="Regulator of K+ conductance, C-terminal domain"/>
    <property type="match status" value="1"/>
</dbReference>
<dbReference type="InterPro" id="IPR036721">
    <property type="entry name" value="RCK_C_sf"/>
</dbReference>
<dbReference type="InterPro" id="IPR003148">
    <property type="entry name" value="RCK_N"/>
</dbReference>
<comment type="caution">
    <text evidence="3">The sequence shown here is derived from an EMBL/GenBank/DDBJ whole genome shotgun (WGS) entry which is preliminary data.</text>
</comment>
<dbReference type="SUPFAM" id="SSF51735">
    <property type="entry name" value="NAD(P)-binding Rossmann-fold domains"/>
    <property type="match status" value="1"/>
</dbReference>
<evidence type="ECO:0000259" key="1">
    <source>
        <dbReference type="PROSITE" id="PS51201"/>
    </source>
</evidence>
<dbReference type="Gene3D" id="3.40.50.720">
    <property type="entry name" value="NAD(P)-binding Rossmann-like Domain"/>
    <property type="match status" value="1"/>
</dbReference>
<dbReference type="InterPro" id="IPR006037">
    <property type="entry name" value="RCK_C"/>
</dbReference>
<dbReference type="InterPro" id="IPR036291">
    <property type="entry name" value="NAD(P)-bd_dom_sf"/>
</dbReference>
<name>A0ABY0TEY1_9PROT</name>
<organism evidence="3 4">
    <name type="scientific">Nitrosospira multiformis</name>
    <dbReference type="NCBI Taxonomy" id="1231"/>
    <lineage>
        <taxon>Bacteria</taxon>
        <taxon>Pseudomonadati</taxon>
        <taxon>Pseudomonadota</taxon>
        <taxon>Betaproteobacteria</taxon>
        <taxon>Nitrosomonadales</taxon>
        <taxon>Nitrosomonadaceae</taxon>
        <taxon>Nitrosospira</taxon>
    </lineage>
</organism>
<dbReference type="PROSITE" id="PS51201">
    <property type="entry name" value="RCK_N"/>
    <property type="match status" value="1"/>
</dbReference>